<feature type="transmembrane region" description="Helical" evidence="1">
    <location>
        <begin position="29"/>
        <end position="49"/>
    </location>
</feature>
<dbReference type="EMBL" id="LUTY01000604">
    <property type="protein sequence ID" value="OAD23017.1"/>
    <property type="molecule type" value="Genomic_DNA"/>
</dbReference>
<reference evidence="2 3" key="1">
    <citation type="submission" date="2016-05" db="EMBL/GenBank/DDBJ databases">
        <title>Single-cell genome of chain-forming Candidatus Thiomargarita nelsonii and comparison to other large sulfur-oxidizing bacteria.</title>
        <authorList>
            <person name="Winkel M."/>
            <person name="Salman V."/>
            <person name="Woyke T."/>
            <person name="Schulz-Vogt H."/>
            <person name="Richter M."/>
            <person name="Flood B."/>
            <person name="Bailey J."/>
            <person name="Amann R."/>
            <person name="Mussmann M."/>
        </authorList>
    </citation>
    <scope>NUCLEOTIDE SEQUENCE [LARGE SCALE GENOMIC DNA]</scope>
    <source>
        <strain evidence="2 3">THI036</strain>
    </source>
</reference>
<evidence type="ECO:0000313" key="2">
    <source>
        <dbReference type="EMBL" id="OAD23017.1"/>
    </source>
</evidence>
<gene>
    <name evidence="2" type="ORF">THIOM_001162</name>
</gene>
<keyword evidence="1" id="KW-1133">Transmembrane helix</keyword>
<keyword evidence="3" id="KW-1185">Reference proteome</keyword>
<organism evidence="2 3">
    <name type="scientific">Candidatus Thiomargarita nelsonii</name>
    <dbReference type="NCBI Taxonomy" id="1003181"/>
    <lineage>
        <taxon>Bacteria</taxon>
        <taxon>Pseudomonadati</taxon>
        <taxon>Pseudomonadota</taxon>
        <taxon>Gammaproteobacteria</taxon>
        <taxon>Thiotrichales</taxon>
        <taxon>Thiotrichaceae</taxon>
        <taxon>Thiomargarita</taxon>
    </lineage>
</organism>
<name>A0A0A6P1E8_9GAMM</name>
<evidence type="ECO:0000313" key="3">
    <source>
        <dbReference type="Proteomes" id="UP000076962"/>
    </source>
</evidence>
<keyword evidence="1" id="KW-0812">Transmembrane</keyword>
<comment type="caution">
    <text evidence="2">The sequence shown here is derived from an EMBL/GenBank/DDBJ whole genome shotgun (WGS) entry which is preliminary data.</text>
</comment>
<protein>
    <submittedName>
        <fullName evidence="2">Uncharacterized protein</fullName>
    </submittedName>
</protein>
<dbReference type="AlphaFoldDB" id="A0A0A6P1E8"/>
<evidence type="ECO:0000256" key="1">
    <source>
        <dbReference type="SAM" id="Phobius"/>
    </source>
</evidence>
<dbReference type="Proteomes" id="UP000076962">
    <property type="component" value="Unassembled WGS sequence"/>
</dbReference>
<sequence>MSKINFGLQKRYITMSHPKKSTKMDWSEIIWPLILFVFSIILTTIFIVASQQYHKHINEWTRTQESHFGALEKEYRQLQDTLEIVNNLSLQKFNQLIKIGFVYNEQGLSIEKQRLNMFGKIRTLLSQLPLFTADYALSETKLYTVPDFLRLEKSLKTYQTQLTLKVEILHEEDLLKLIEAIKFAGIFNLQRCDIQRLVPQIDVKNISKAYFKATCVLARYTSSIEN</sequence>
<dbReference type="PATRIC" id="fig|1003181.4.peg.1410"/>
<accession>A0A0A6P1E8</accession>
<keyword evidence="1" id="KW-0472">Membrane</keyword>
<proteinExistence type="predicted"/>